<dbReference type="EMBL" id="LQXD01000129">
    <property type="protein sequence ID" value="OIJ12166.1"/>
    <property type="molecule type" value="Genomic_DNA"/>
</dbReference>
<keyword evidence="4" id="KW-1003">Cell membrane</keyword>
<keyword evidence="6 10" id="KW-1133">Transmembrane helix</keyword>
<dbReference type="Gene3D" id="2.60.40.1080">
    <property type="match status" value="1"/>
</dbReference>
<gene>
    <name evidence="12" type="ORF">AWH56_14435</name>
</gene>
<accession>A0A1S2LIF6</accession>
<keyword evidence="7 10" id="KW-0472">Membrane</keyword>
<feature type="transmembrane region" description="Helical" evidence="10">
    <location>
        <begin position="436"/>
        <end position="460"/>
    </location>
</feature>
<keyword evidence="3 10" id="KW-0813">Transport</keyword>
<feature type="domain" description="ABC transmembrane type-1" evidence="11">
    <location>
        <begin position="316"/>
        <end position="505"/>
    </location>
</feature>
<dbReference type="OrthoDB" id="2462459at2"/>
<evidence type="ECO:0000256" key="6">
    <source>
        <dbReference type="ARBA" id="ARBA00022989"/>
    </source>
</evidence>
<dbReference type="AlphaFoldDB" id="A0A1S2LIF6"/>
<dbReference type="InterPro" id="IPR025966">
    <property type="entry name" value="OppC_N"/>
</dbReference>
<dbReference type="KEGG" id="aia:AWH56_023455"/>
<dbReference type="PROSITE" id="PS50928">
    <property type="entry name" value="ABC_TM1"/>
    <property type="match status" value="1"/>
</dbReference>
<feature type="transmembrane region" description="Helical" evidence="10">
    <location>
        <begin position="483"/>
        <end position="505"/>
    </location>
</feature>
<dbReference type="Pfam" id="PF00528">
    <property type="entry name" value="BPD_transp_1"/>
    <property type="match status" value="1"/>
</dbReference>
<dbReference type="Pfam" id="PF12911">
    <property type="entry name" value="OppC_N"/>
    <property type="match status" value="1"/>
</dbReference>
<evidence type="ECO:0000256" key="5">
    <source>
        <dbReference type="ARBA" id="ARBA00022692"/>
    </source>
</evidence>
<dbReference type="PANTHER" id="PTHR43386:SF3">
    <property type="entry name" value="GLUTATHIONE TRANSPORT SYSTEM PERMEASE PROTEIN GSID"/>
    <property type="match status" value="1"/>
</dbReference>
<comment type="function">
    <text evidence="8">Part of the ABC transporter complex GsiABCD involved in glutathione import. Probably responsible for the translocation of the substrate across the membrane.</text>
</comment>
<protein>
    <recommendedName>
        <fullName evidence="9">Glutathione transport system permease protein GsiD</fullName>
    </recommendedName>
</protein>
<feature type="transmembrane region" description="Helical" evidence="10">
    <location>
        <begin position="320"/>
        <end position="343"/>
    </location>
</feature>
<dbReference type="SUPFAM" id="SSF161098">
    <property type="entry name" value="MetI-like"/>
    <property type="match status" value="1"/>
</dbReference>
<evidence type="ECO:0000256" key="9">
    <source>
        <dbReference type="ARBA" id="ARBA00041106"/>
    </source>
</evidence>
<evidence type="ECO:0000256" key="1">
    <source>
        <dbReference type="ARBA" id="ARBA00004651"/>
    </source>
</evidence>
<feature type="transmembrane region" description="Helical" evidence="10">
    <location>
        <begin position="355"/>
        <end position="373"/>
    </location>
</feature>
<comment type="caution">
    <text evidence="12">The sequence shown here is derived from an EMBL/GenBank/DDBJ whole genome shotgun (WGS) entry which is preliminary data.</text>
</comment>
<evidence type="ECO:0000256" key="7">
    <source>
        <dbReference type="ARBA" id="ARBA00023136"/>
    </source>
</evidence>
<proteinExistence type="inferred from homology"/>
<reference evidence="12" key="1">
    <citation type="submission" date="2016-10" db="EMBL/GenBank/DDBJ databases">
        <title>Draft genome sequences of four alkaliphilic bacteria belonging to the Anaerobacillus genus.</title>
        <authorList>
            <person name="Bassil N.M."/>
            <person name="Lloyd J.R."/>
        </authorList>
    </citation>
    <scope>NUCLEOTIDE SEQUENCE [LARGE SCALE GENOMIC DNA]</scope>
    <source>
        <strain evidence="12">NB2006</strain>
    </source>
</reference>
<keyword evidence="5 10" id="KW-0812">Transmembrane</keyword>
<evidence type="ECO:0000259" key="11">
    <source>
        <dbReference type="PROSITE" id="PS50928"/>
    </source>
</evidence>
<comment type="subcellular location">
    <subcellularLocation>
        <location evidence="1 10">Cell membrane</location>
        <topology evidence="1 10">Multi-pass membrane protein</topology>
    </subcellularLocation>
</comment>
<dbReference type="PANTHER" id="PTHR43386">
    <property type="entry name" value="OLIGOPEPTIDE TRANSPORT SYSTEM PERMEASE PROTEIN APPC"/>
    <property type="match status" value="1"/>
</dbReference>
<dbReference type="SUPFAM" id="SSF49373">
    <property type="entry name" value="Invasin/intimin cell-adhesion fragments"/>
    <property type="match status" value="1"/>
</dbReference>
<name>A0A1S2LIF6_9BACI</name>
<dbReference type="GO" id="GO:0071916">
    <property type="term" value="F:dipeptide transmembrane transporter activity"/>
    <property type="evidence" value="ECO:0007669"/>
    <property type="project" value="TreeGrafter"/>
</dbReference>
<comment type="similarity">
    <text evidence="2 10">Belongs to the binding-protein-dependent transport system permease family.</text>
</comment>
<dbReference type="Gene3D" id="1.10.3720.10">
    <property type="entry name" value="MetI-like"/>
    <property type="match status" value="1"/>
</dbReference>
<evidence type="ECO:0000256" key="8">
    <source>
        <dbReference type="ARBA" id="ARBA00037215"/>
    </source>
</evidence>
<sequence>MTRKGRKILINHTQNQYSPFRSFLKKFLKQRVAVISLGVVFFIILFGILGPYFAPYDPGRPVTEQYAAKGIDIENVTSSRVGLTGLLSDGTTVEQLPRLFFESENQRVAAARISSEGMMVSAYRQGTTTISIKAGEIGTVVKADVSSTEEEAPFVSYILIDPIAAPVNVRDQFQLEPKVFISDGTILETREDIDRFIEQYKDEDKKDDGFGKSAAEVETGLQFASSDETIVSVNENGLVEVKGEGEAFIKVSIDNVSTIHPISTAPVLEPILTAIIPDDTIIHLTDIYKHQTPSSLHWFGTDHQNRDILSRIIVGTKQTLLIGFLSVAIGAFVGTILGLLAGYYGRWVDSLLTRFTDILLAFPGILLAIAVIALLGAGLINIIVAVAVFTIPIFIRIVRASTLSLKEKTYVEAAKSIGVKDHIIIMRHIFPGTLSVMMVYLTMRVGTAILIGAALSFLGLGGDITAPEWGAMLSSAKDNSRNLFHPTFFPGLAIVITVLSFNLLGDGLRDALDPKLKE</sequence>
<feature type="transmembrane region" description="Helical" evidence="10">
    <location>
        <begin position="379"/>
        <end position="398"/>
    </location>
</feature>
<evidence type="ECO:0000256" key="2">
    <source>
        <dbReference type="ARBA" id="ARBA00009306"/>
    </source>
</evidence>
<dbReference type="InterPro" id="IPR000515">
    <property type="entry name" value="MetI-like"/>
</dbReference>
<dbReference type="InterPro" id="IPR050366">
    <property type="entry name" value="BP-dependent_transpt_permease"/>
</dbReference>
<evidence type="ECO:0000256" key="10">
    <source>
        <dbReference type="RuleBase" id="RU363032"/>
    </source>
</evidence>
<evidence type="ECO:0000313" key="12">
    <source>
        <dbReference type="EMBL" id="OIJ12166.1"/>
    </source>
</evidence>
<dbReference type="CDD" id="cd06261">
    <property type="entry name" value="TM_PBP2"/>
    <property type="match status" value="1"/>
</dbReference>
<organism evidence="12">
    <name type="scientific">Anaerobacillus isosaccharinicus</name>
    <dbReference type="NCBI Taxonomy" id="1532552"/>
    <lineage>
        <taxon>Bacteria</taxon>
        <taxon>Bacillati</taxon>
        <taxon>Bacillota</taxon>
        <taxon>Bacilli</taxon>
        <taxon>Bacillales</taxon>
        <taxon>Bacillaceae</taxon>
        <taxon>Anaerobacillus</taxon>
    </lineage>
</organism>
<dbReference type="InterPro" id="IPR008964">
    <property type="entry name" value="Invasin/intimin_cell_adhesion"/>
</dbReference>
<evidence type="ECO:0000256" key="4">
    <source>
        <dbReference type="ARBA" id="ARBA00022475"/>
    </source>
</evidence>
<evidence type="ECO:0000256" key="3">
    <source>
        <dbReference type="ARBA" id="ARBA00022448"/>
    </source>
</evidence>
<dbReference type="InterPro" id="IPR035906">
    <property type="entry name" value="MetI-like_sf"/>
</dbReference>
<dbReference type="GO" id="GO:0005886">
    <property type="term" value="C:plasma membrane"/>
    <property type="evidence" value="ECO:0007669"/>
    <property type="project" value="UniProtKB-SubCell"/>
</dbReference>
<feature type="transmembrane region" description="Helical" evidence="10">
    <location>
        <begin position="32"/>
        <end position="54"/>
    </location>
</feature>